<proteinExistence type="predicted"/>
<dbReference type="KEGG" id="daf:Desaf_2552"/>
<name>F3YZR9_DESAF</name>
<organism evidence="1 2">
    <name type="scientific">Desulfocurvibacter africanus subsp. africanus str. Walvis Bay</name>
    <dbReference type="NCBI Taxonomy" id="690850"/>
    <lineage>
        <taxon>Bacteria</taxon>
        <taxon>Pseudomonadati</taxon>
        <taxon>Thermodesulfobacteriota</taxon>
        <taxon>Desulfovibrionia</taxon>
        <taxon>Desulfovibrionales</taxon>
        <taxon>Desulfovibrionaceae</taxon>
        <taxon>Desulfocurvibacter</taxon>
    </lineage>
</organism>
<dbReference type="EMBL" id="CP003221">
    <property type="protein sequence ID" value="EGJ50874.1"/>
    <property type="molecule type" value="Genomic_DNA"/>
</dbReference>
<evidence type="ECO:0000313" key="2">
    <source>
        <dbReference type="Proteomes" id="UP000007844"/>
    </source>
</evidence>
<dbReference type="AlphaFoldDB" id="F3YZR9"/>
<sequence>MCSAGSRPSRKTSPNFIYEAETSCSLRMDHTVKQLLAFAAEAKRVSAEFILLLPKPAPKDAREVLTQLGVRNARIMSLPDG</sequence>
<protein>
    <submittedName>
        <fullName evidence="1">Uncharacterized protein</fullName>
    </submittedName>
</protein>
<accession>F3YZR9</accession>
<keyword evidence="2" id="KW-1185">Reference proteome</keyword>
<dbReference type="Proteomes" id="UP000007844">
    <property type="component" value="Chromosome"/>
</dbReference>
<gene>
    <name evidence="1" type="ORF">Desaf_2552</name>
</gene>
<dbReference type="HOGENOM" id="CLU_2568212_0_0_7"/>
<reference evidence="1 2" key="1">
    <citation type="journal article" date="2011" name="J. Bacteriol.">
        <title>Genome sequence of the mercury-methylating and pleomorphic Desulfovibrio africanus Strain Walvis Bay.</title>
        <authorList>
            <person name="Brown S.D."/>
            <person name="Wall J.D."/>
            <person name="Kucken A.M."/>
            <person name="Gilmour C.C."/>
            <person name="Podar M."/>
            <person name="Brandt C.C."/>
            <person name="Teshima H."/>
            <person name="Detter J.C."/>
            <person name="Han C.S."/>
            <person name="Land M.L."/>
            <person name="Lucas S."/>
            <person name="Han J."/>
            <person name="Pennacchio L."/>
            <person name="Nolan M."/>
            <person name="Pitluck S."/>
            <person name="Woyke T."/>
            <person name="Goodwin L."/>
            <person name="Palumbo A.V."/>
            <person name="Elias D.A."/>
        </authorList>
    </citation>
    <scope>NUCLEOTIDE SEQUENCE [LARGE SCALE GENOMIC DNA]</scope>
    <source>
        <strain evidence="1 2">Walvis Bay</strain>
    </source>
</reference>
<evidence type="ECO:0000313" key="1">
    <source>
        <dbReference type="EMBL" id="EGJ50874.1"/>
    </source>
</evidence>